<dbReference type="FunFam" id="3.40.50.980:FF:000001">
    <property type="entry name" value="Non-ribosomal peptide synthetase"/>
    <property type="match status" value="1"/>
</dbReference>
<accession>A0A918GYY4</accession>
<feature type="domain" description="Carrier" evidence="5">
    <location>
        <begin position="1077"/>
        <end position="1152"/>
    </location>
</feature>
<dbReference type="GO" id="GO:0072330">
    <property type="term" value="P:monocarboxylic acid biosynthetic process"/>
    <property type="evidence" value="ECO:0007669"/>
    <property type="project" value="UniProtKB-ARBA"/>
</dbReference>
<dbReference type="PANTHER" id="PTHR45527">
    <property type="entry name" value="NONRIBOSOMAL PEPTIDE SYNTHETASE"/>
    <property type="match status" value="1"/>
</dbReference>
<comment type="similarity">
    <text evidence="2">Belongs to the ATP-dependent AMP-binding enzyme family.</text>
</comment>
<evidence type="ECO:0000256" key="2">
    <source>
        <dbReference type="ARBA" id="ARBA00006432"/>
    </source>
</evidence>
<dbReference type="Proteomes" id="UP000619486">
    <property type="component" value="Unassembled WGS sequence"/>
</dbReference>
<dbReference type="InterPro" id="IPR006162">
    <property type="entry name" value="Ppantetheine_attach_site"/>
</dbReference>
<dbReference type="InterPro" id="IPR020845">
    <property type="entry name" value="AMP-binding_CS"/>
</dbReference>
<dbReference type="Gene3D" id="2.30.38.10">
    <property type="entry name" value="Luciferase, Domain 3"/>
    <property type="match status" value="1"/>
</dbReference>
<evidence type="ECO:0000256" key="4">
    <source>
        <dbReference type="ARBA" id="ARBA00022553"/>
    </source>
</evidence>
<dbReference type="Pfam" id="PF00668">
    <property type="entry name" value="Condensation"/>
    <property type="match status" value="2"/>
</dbReference>
<dbReference type="InterPro" id="IPR023213">
    <property type="entry name" value="CAT-like_dom_sf"/>
</dbReference>
<dbReference type="InterPro" id="IPR009081">
    <property type="entry name" value="PP-bd_ACP"/>
</dbReference>
<dbReference type="Gene3D" id="3.30.300.30">
    <property type="match status" value="1"/>
</dbReference>
<dbReference type="GO" id="GO:0008610">
    <property type="term" value="P:lipid biosynthetic process"/>
    <property type="evidence" value="ECO:0007669"/>
    <property type="project" value="UniProtKB-ARBA"/>
</dbReference>
<keyword evidence="7" id="KW-1185">Reference proteome</keyword>
<proteinExistence type="inferred from homology"/>
<dbReference type="EMBL" id="BMQQ01000002">
    <property type="protein sequence ID" value="GGT19759.1"/>
    <property type="molecule type" value="Genomic_DNA"/>
</dbReference>
<dbReference type="RefSeq" id="WP_189200175.1">
    <property type="nucleotide sequence ID" value="NZ_BMQQ01000002.1"/>
</dbReference>
<name>A0A918GYY4_9ACTN</name>
<evidence type="ECO:0000313" key="6">
    <source>
        <dbReference type="EMBL" id="GGT19759.1"/>
    </source>
</evidence>
<dbReference type="FunFam" id="2.30.38.10:FF:000001">
    <property type="entry name" value="Non-ribosomal peptide synthetase PvdI"/>
    <property type="match status" value="1"/>
</dbReference>
<dbReference type="InterPro" id="IPR010071">
    <property type="entry name" value="AA_adenyl_dom"/>
</dbReference>
<evidence type="ECO:0000313" key="7">
    <source>
        <dbReference type="Proteomes" id="UP000619486"/>
    </source>
</evidence>
<feature type="domain" description="Carrier" evidence="5">
    <location>
        <begin position="12"/>
        <end position="87"/>
    </location>
</feature>
<dbReference type="FunFam" id="3.30.300.30:FF:000010">
    <property type="entry name" value="Enterobactin synthetase component F"/>
    <property type="match status" value="1"/>
</dbReference>
<reference evidence="6" key="1">
    <citation type="journal article" date="2014" name="Int. J. Syst. Evol. Microbiol.">
        <title>Complete genome sequence of Corynebacterium casei LMG S-19264T (=DSM 44701T), isolated from a smear-ripened cheese.</title>
        <authorList>
            <consortium name="US DOE Joint Genome Institute (JGI-PGF)"/>
            <person name="Walter F."/>
            <person name="Albersmeier A."/>
            <person name="Kalinowski J."/>
            <person name="Ruckert C."/>
        </authorList>
    </citation>
    <scope>NUCLEOTIDE SEQUENCE</scope>
    <source>
        <strain evidence="6">JCM 3172</strain>
    </source>
</reference>
<evidence type="ECO:0000256" key="3">
    <source>
        <dbReference type="ARBA" id="ARBA00022450"/>
    </source>
</evidence>
<dbReference type="Gene3D" id="3.40.50.980">
    <property type="match status" value="2"/>
</dbReference>
<dbReference type="CDD" id="cd19540">
    <property type="entry name" value="LCL_NRPS-like"/>
    <property type="match status" value="2"/>
</dbReference>
<dbReference type="GO" id="GO:0005829">
    <property type="term" value="C:cytosol"/>
    <property type="evidence" value="ECO:0007669"/>
    <property type="project" value="TreeGrafter"/>
</dbReference>
<keyword evidence="4" id="KW-0597">Phosphoprotein</keyword>
<reference evidence="6" key="2">
    <citation type="submission" date="2020-09" db="EMBL/GenBank/DDBJ databases">
        <authorList>
            <person name="Sun Q."/>
            <person name="Ohkuma M."/>
        </authorList>
    </citation>
    <scope>NUCLEOTIDE SEQUENCE</scope>
    <source>
        <strain evidence="6">JCM 3172</strain>
    </source>
</reference>
<dbReference type="GO" id="GO:0017000">
    <property type="term" value="P:antibiotic biosynthetic process"/>
    <property type="evidence" value="ECO:0007669"/>
    <property type="project" value="UniProtKB-ARBA"/>
</dbReference>
<dbReference type="GO" id="GO:0044550">
    <property type="term" value="P:secondary metabolite biosynthetic process"/>
    <property type="evidence" value="ECO:0007669"/>
    <property type="project" value="TreeGrafter"/>
</dbReference>
<dbReference type="Gene3D" id="3.30.559.30">
    <property type="entry name" value="Nonribosomal peptide synthetase, condensation domain"/>
    <property type="match status" value="2"/>
</dbReference>
<sequence length="1621" mass="175767">MSVYHDSTRERSGTDPRSDLVRSIFAELLGLPAVAPDDDFFELGGQSLLASRVLARLRSAFGVEITAREFFASPTPIGLTGKLDSYRTTRPSVEPQERPAQVPLSYEQQRLWFLNQVADGGSGYNIPVALWLSGELDRDALRHAVRDVISRHESLRTIFPSESGTPRQQVLEVPDLATVMSVVHVEPGEAAEAVRRRAAEGFDLTVDVPLRTCLFVLGPQEHVLLLSFHHVAVDGWSFEPLRHDLSAAYRARLAGEAPTWPDLPVRYTDYAQWQRKLADDDAGGMLAKQLSYWLTELEDLPAQIALPADRPRFASSTSYRGGRVPFHLDAEQHQRLTDLGREHQATLFMLLHAGLGALLTRLGAGTDLPIGAPVAGRTDAALDDVIGFFVNTLVLRTDTSGEPTFRELIERVRATDLAAFDAQDVPFEQVVEALNPVRSSGLNPLFQVMLAVQTHVDPAIDAPGITSRFDPVDIGVSRFELFFSIQERRSADGTPCGIDGVVEFSTDLYDRGTVEAMAEQFCLVLAQAVADPDRPVSRGELLSATGRHRVLTEWNDSTRRLPAADLVTLLEEQARRTPSAIAAVTDTSSVAYAELHARANQLARELISRGAGQERVVAVLLDRSVDLLVALLATVKAGAVYLPVDPDYPDERLGFMIEDAAPVVVVTHREHAHRVPGALVVDSPGDMARIERHPSTALTEDECHTGDSAAAAYLIYTSGSTGVPKGVVMPAAGLLNMVCWQADRDTGSSSGVIAQLASVGFDVSLEEILPALVSGGTIAIPEPDVRTDPVRLVHWMDRHRVTMVIAPTLMIDSICSAAVAEGLELPAFTDVAQAGSPLMLSDDIRSLLSGPVERRLLNYYGPTETHAATMLVQSGQVAAGARSAAVPIGRPVWNQRIYLLDNELRPVPPGVVGEIFVAGAGVARGYLARPGLTAERFVPDPFVGTGGRMYRTGDLARWTSDGTLVFAGRADHQVKIRGYRVEPGEVEATLLKHPDVARAVVTAVEPVPGDVRLVAYAVGVDGTRLVPARLRRYLSDTLPAFMVPASFVVLDRMPVNANGKVDVSALPAPQWTAGGRAPRTPQEELLCRLVADVLKIAEVGVDDDFFELGGHSLQVARLASRVRSVLDVALPVRVIFERQTVAGIANAIDDLAPSRPPVRVVRRPERVPLSFAQRRLWFVEQLETSAGHGSAYHIPSAFSLTGELDVAALRAAFGDVMTRHQTLRTAFPVSGDEPWQRILDPGSPVLTTVDSSESEIADAMRSEVERRFDLAGTPPMRAVLFRLGPNRHVLLICLHHIATDHWSMRPLLRDLSTAYAARRGGNAPEWTPLPVQYADYTLWQREILGADGGAVTTEVEYWTEQLAGLPEPLELPLDRPRPAVRGHRGETVHFEVDADLHAGLAQFAGAGRASLFMALQTALAGLLTRIGAGADIPLGAPIAGRNDDALDDLVGFFVNTLVLRTDTSGNPTFTELLARVRETNLAAYANQDVPFERLVEALKPTRSLSHNPLFQVTLTLQGAGEAALDLPGVAATRRQIDVQTAKFDLSFSFTERRGADGSPEGMAGLVEFATDIFDRETVVALTQRLVQVMRAAVADPAARLDTADVLLPSEREALLSGAMPI</sequence>
<dbReference type="SUPFAM" id="SSF47336">
    <property type="entry name" value="ACP-like"/>
    <property type="match status" value="2"/>
</dbReference>
<dbReference type="FunFam" id="1.10.1200.10:FF:000016">
    <property type="entry name" value="Non-ribosomal peptide synthase"/>
    <property type="match status" value="1"/>
</dbReference>
<dbReference type="InterPro" id="IPR000873">
    <property type="entry name" value="AMP-dep_synth/lig_dom"/>
</dbReference>
<comment type="cofactor">
    <cofactor evidence="1">
        <name>pantetheine 4'-phosphate</name>
        <dbReference type="ChEBI" id="CHEBI:47942"/>
    </cofactor>
</comment>
<dbReference type="PROSITE" id="PS50075">
    <property type="entry name" value="CARRIER"/>
    <property type="match status" value="2"/>
</dbReference>
<dbReference type="InterPro" id="IPR025110">
    <property type="entry name" value="AMP-bd_C"/>
</dbReference>
<dbReference type="Pfam" id="PF00501">
    <property type="entry name" value="AMP-binding"/>
    <property type="match status" value="1"/>
</dbReference>
<dbReference type="NCBIfam" id="TIGR01733">
    <property type="entry name" value="AA-adenyl-dom"/>
    <property type="match status" value="1"/>
</dbReference>
<dbReference type="Gene3D" id="3.30.559.10">
    <property type="entry name" value="Chloramphenicol acetyltransferase-like domain"/>
    <property type="match status" value="2"/>
</dbReference>
<dbReference type="InterPro" id="IPR001242">
    <property type="entry name" value="Condensation_dom"/>
</dbReference>
<dbReference type="PROSITE" id="PS00012">
    <property type="entry name" value="PHOSPHOPANTETHEINE"/>
    <property type="match status" value="1"/>
</dbReference>
<gene>
    <name evidence="6" type="ORF">GCM10014713_10990</name>
</gene>
<dbReference type="GO" id="GO:0003824">
    <property type="term" value="F:catalytic activity"/>
    <property type="evidence" value="ECO:0007669"/>
    <property type="project" value="InterPro"/>
</dbReference>
<keyword evidence="3" id="KW-0596">Phosphopantetheine</keyword>
<evidence type="ECO:0000256" key="1">
    <source>
        <dbReference type="ARBA" id="ARBA00001957"/>
    </source>
</evidence>
<dbReference type="SUPFAM" id="SSF56801">
    <property type="entry name" value="Acetyl-CoA synthetase-like"/>
    <property type="match status" value="1"/>
</dbReference>
<organism evidence="6 7">
    <name type="scientific">Streptomyces purpureus</name>
    <dbReference type="NCBI Taxonomy" id="1951"/>
    <lineage>
        <taxon>Bacteria</taxon>
        <taxon>Bacillati</taxon>
        <taxon>Actinomycetota</taxon>
        <taxon>Actinomycetes</taxon>
        <taxon>Kitasatosporales</taxon>
        <taxon>Streptomycetaceae</taxon>
        <taxon>Streptomyces</taxon>
    </lineage>
</organism>
<comment type="caution">
    <text evidence="6">The sequence shown here is derived from an EMBL/GenBank/DDBJ whole genome shotgun (WGS) entry which is preliminary data.</text>
</comment>
<dbReference type="GO" id="GO:0043041">
    <property type="term" value="P:amino acid activation for nonribosomal peptide biosynthetic process"/>
    <property type="evidence" value="ECO:0007669"/>
    <property type="project" value="TreeGrafter"/>
</dbReference>
<dbReference type="InterPro" id="IPR020806">
    <property type="entry name" value="PKS_PP-bd"/>
</dbReference>
<dbReference type="Pfam" id="PF00550">
    <property type="entry name" value="PP-binding"/>
    <property type="match status" value="2"/>
</dbReference>
<dbReference type="PANTHER" id="PTHR45527:SF1">
    <property type="entry name" value="FATTY ACID SYNTHASE"/>
    <property type="match status" value="1"/>
</dbReference>
<protein>
    <recommendedName>
        <fullName evidence="5">Carrier domain-containing protein</fullName>
    </recommendedName>
</protein>
<dbReference type="Gene3D" id="1.10.1200.10">
    <property type="entry name" value="ACP-like"/>
    <property type="match status" value="2"/>
</dbReference>
<dbReference type="Pfam" id="PF13193">
    <property type="entry name" value="AMP-binding_C"/>
    <property type="match status" value="1"/>
</dbReference>
<dbReference type="SMART" id="SM00823">
    <property type="entry name" value="PKS_PP"/>
    <property type="match status" value="2"/>
</dbReference>
<dbReference type="PROSITE" id="PS00455">
    <property type="entry name" value="AMP_BINDING"/>
    <property type="match status" value="1"/>
</dbReference>
<dbReference type="InterPro" id="IPR045851">
    <property type="entry name" value="AMP-bd_C_sf"/>
</dbReference>
<dbReference type="InterPro" id="IPR036736">
    <property type="entry name" value="ACP-like_sf"/>
</dbReference>
<dbReference type="FunFam" id="3.30.559.30:FF:000001">
    <property type="entry name" value="Non-ribosomal peptide synthetase"/>
    <property type="match status" value="1"/>
</dbReference>
<dbReference type="SUPFAM" id="SSF52777">
    <property type="entry name" value="CoA-dependent acyltransferases"/>
    <property type="match status" value="4"/>
</dbReference>
<evidence type="ECO:0000259" key="5">
    <source>
        <dbReference type="PROSITE" id="PS50075"/>
    </source>
</evidence>
<dbReference type="GO" id="GO:0031177">
    <property type="term" value="F:phosphopantetheine binding"/>
    <property type="evidence" value="ECO:0007669"/>
    <property type="project" value="InterPro"/>
</dbReference>